<accession>A0A857C4V0</accession>
<name>A0A857C4V0_9HYPH</name>
<proteinExistence type="predicted"/>
<organism evidence="1 2">
    <name type="scientific">Stappia indica</name>
    <dbReference type="NCBI Taxonomy" id="538381"/>
    <lineage>
        <taxon>Bacteria</taxon>
        <taxon>Pseudomonadati</taxon>
        <taxon>Pseudomonadota</taxon>
        <taxon>Alphaproteobacteria</taxon>
        <taxon>Hyphomicrobiales</taxon>
        <taxon>Stappiaceae</taxon>
        <taxon>Stappia</taxon>
    </lineage>
</organism>
<protein>
    <submittedName>
        <fullName evidence="1">Uncharacterized protein</fullName>
    </submittedName>
</protein>
<dbReference type="KEGG" id="siw:GH266_05125"/>
<reference evidence="1 2" key="1">
    <citation type="submission" date="2019-12" db="EMBL/GenBank/DDBJ databases">
        <title>The genome of Stappia indica PHM037.</title>
        <authorList>
            <person name="Kacar D."/>
            <person name="Galan B."/>
            <person name="Canedo L."/>
            <person name="Rodriguez P."/>
            <person name="de la Calle F."/>
            <person name="Garcia J.L."/>
        </authorList>
    </citation>
    <scope>NUCLEOTIDE SEQUENCE [LARGE SCALE GENOMIC DNA]</scope>
    <source>
        <strain evidence="1 2">PHM037</strain>
    </source>
</reference>
<dbReference type="AlphaFoldDB" id="A0A857C4V0"/>
<dbReference type="RefSeq" id="WP_158192937.1">
    <property type="nucleotide sequence ID" value="NZ_CP046908.1"/>
</dbReference>
<evidence type="ECO:0000313" key="1">
    <source>
        <dbReference type="EMBL" id="QGZ33947.1"/>
    </source>
</evidence>
<evidence type="ECO:0000313" key="2">
    <source>
        <dbReference type="Proteomes" id="UP000435648"/>
    </source>
</evidence>
<dbReference type="EMBL" id="CP046908">
    <property type="protein sequence ID" value="QGZ33947.1"/>
    <property type="molecule type" value="Genomic_DNA"/>
</dbReference>
<gene>
    <name evidence="1" type="ORF">GH266_05125</name>
</gene>
<dbReference type="Proteomes" id="UP000435648">
    <property type="component" value="Chromosome"/>
</dbReference>
<sequence length="98" mass="10581">MLEHPEGCPDCGCTDGQSWIHDDQVCLACGYGRSATQTFAFIRGPWRPEGLPRALADKTSAVVLIEAAERELREAKSHIDSLTVLLAAATLRLSEGAK</sequence>